<gene>
    <name evidence="1" type="ORF">GCM10010211_78430</name>
</gene>
<organism evidence="1 2">
    <name type="scientific">Streptomyces albospinus</name>
    <dbReference type="NCBI Taxonomy" id="285515"/>
    <lineage>
        <taxon>Bacteria</taxon>
        <taxon>Bacillati</taxon>
        <taxon>Actinomycetota</taxon>
        <taxon>Actinomycetes</taxon>
        <taxon>Kitasatosporales</taxon>
        <taxon>Streptomycetaceae</taxon>
        <taxon>Streptomyces</taxon>
    </lineage>
</organism>
<evidence type="ECO:0008006" key="3">
    <source>
        <dbReference type="Google" id="ProtNLM"/>
    </source>
</evidence>
<dbReference type="RefSeq" id="WP_189308173.1">
    <property type="nucleotide sequence ID" value="NZ_BMRP01000063.1"/>
</dbReference>
<evidence type="ECO:0000313" key="1">
    <source>
        <dbReference type="EMBL" id="GGU99418.1"/>
    </source>
</evidence>
<evidence type="ECO:0000313" key="2">
    <source>
        <dbReference type="Proteomes" id="UP000654471"/>
    </source>
</evidence>
<sequence length="61" mass="7113">MDQAMWTVPALAEFLGKPTSWVYGNREKQAIPSFRVGQQLRFWPGEIKTWLEDNCREQEAA</sequence>
<protein>
    <recommendedName>
        <fullName evidence="3">Helix-turn-helix domain-containing protein</fullName>
    </recommendedName>
</protein>
<reference evidence="2" key="1">
    <citation type="journal article" date="2019" name="Int. J. Syst. Evol. Microbiol.">
        <title>The Global Catalogue of Microorganisms (GCM) 10K type strain sequencing project: providing services to taxonomists for standard genome sequencing and annotation.</title>
        <authorList>
            <consortium name="The Broad Institute Genomics Platform"/>
            <consortium name="The Broad Institute Genome Sequencing Center for Infectious Disease"/>
            <person name="Wu L."/>
            <person name="Ma J."/>
        </authorList>
    </citation>
    <scope>NUCLEOTIDE SEQUENCE [LARGE SCALE GENOMIC DNA]</scope>
    <source>
        <strain evidence="2">JCM 3399</strain>
    </source>
</reference>
<dbReference type="EMBL" id="BMRP01000063">
    <property type="protein sequence ID" value="GGU99418.1"/>
    <property type="molecule type" value="Genomic_DNA"/>
</dbReference>
<proteinExistence type="predicted"/>
<keyword evidence="2" id="KW-1185">Reference proteome</keyword>
<comment type="caution">
    <text evidence="1">The sequence shown here is derived from an EMBL/GenBank/DDBJ whole genome shotgun (WGS) entry which is preliminary data.</text>
</comment>
<accession>A0ABQ2VMP2</accession>
<name>A0ABQ2VMP2_9ACTN</name>
<dbReference type="Proteomes" id="UP000654471">
    <property type="component" value="Unassembled WGS sequence"/>
</dbReference>